<dbReference type="RefSeq" id="WP_255875640.1">
    <property type="nucleotide sequence ID" value="NZ_JACASI010000037.1"/>
</dbReference>
<feature type="chain" id="PRO_5046270394" description="Outer membrane protein beta-barrel domain-containing protein" evidence="1">
    <location>
        <begin position="26"/>
        <end position="146"/>
    </location>
</feature>
<evidence type="ECO:0000256" key="1">
    <source>
        <dbReference type="SAM" id="SignalP"/>
    </source>
</evidence>
<feature type="signal peptide" evidence="1">
    <location>
        <begin position="1"/>
        <end position="25"/>
    </location>
</feature>
<evidence type="ECO:0008006" key="4">
    <source>
        <dbReference type="Google" id="ProtNLM"/>
    </source>
</evidence>
<keyword evidence="1" id="KW-0732">Signal</keyword>
<proteinExistence type="predicted"/>
<evidence type="ECO:0000313" key="2">
    <source>
        <dbReference type="EMBL" id="MCQ3830726.1"/>
    </source>
</evidence>
<reference evidence="2" key="1">
    <citation type="thesis" date="2020" institute="Technische Universitat Dresden" country="Dresden, Germany">
        <title>The Agarolytic System of Microbulbifer elongatus PORT2, Isolated from Batu Karas, Pangandaran West Java Indonesia.</title>
        <authorList>
            <person name="Anggraeni S.R."/>
        </authorList>
    </citation>
    <scope>NUCLEOTIDE SEQUENCE</scope>
    <source>
        <strain evidence="2">PORT2</strain>
    </source>
</reference>
<accession>A0ABT1P3N4</accession>
<dbReference type="Proteomes" id="UP001205566">
    <property type="component" value="Unassembled WGS sequence"/>
</dbReference>
<keyword evidence="3" id="KW-1185">Reference proteome</keyword>
<gene>
    <name evidence="2" type="ORF">HXX02_14900</name>
</gene>
<protein>
    <recommendedName>
        <fullName evidence="4">Outer membrane protein beta-barrel domain-containing protein</fullName>
    </recommendedName>
</protein>
<comment type="caution">
    <text evidence="2">The sequence shown here is derived from an EMBL/GenBank/DDBJ whole genome shotgun (WGS) entry which is preliminary data.</text>
</comment>
<sequence length="146" mass="15626">MKFSKTLIRIALPLMLAALATPSLAANRTGVGLGVAHDLGLGVTAQLRGTSIFFNSDAIAVDMRLQNFTNNLGTVHAYIDAGGFYRDGDGNGDYYQTGVRLPVGLSFGIAPSLEAYIQAVPHYGFSDVDYYEGFDVDGALGIRLRF</sequence>
<organism evidence="2 3">
    <name type="scientific">Microbulbifer elongatus</name>
    <dbReference type="NCBI Taxonomy" id="86173"/>
    <lineage>
        <taxon>Bacteria</taxon>
        <taxon>Pseudomonadati</taxon>
        <taxon>Pseudomonadota</taxon>
        <taxon>Gammaproteobacteria</taxon>
        <taxon>Cellvibrionales</taxon>
        <taxon>Microbulbiferaceae</taxon>
        <taxon>Microbulbifer</taxon>
    </lineage>
</organism>
<dbReference type="EMBL" id="JACASI010000037">
    <property type="protein sequence ID" value="MCQ3830726.1"/>
    <property type="molecule type" value="Genomic_DNA"/>
</dbReference>
<name>A0ABT1P3N4_9GAMM</name>
<evidence type="ECO:0000313" key="3">
    <source>
        <dbReference type="Proteomes" id="UP001205566"/>
    </source>
</evidence>